<dbReference type="OMA" id="HELTSRC"/>
<name>A0A1D6MVJ8_MAIZE</name>
<dbReference type="AlphaFoldDB" id="A0A1D6MVJ8"/>
<evidence type="ECO:0000256" key="3">
    <source>
        <dbReference type="ARBA" id="ARBA00023315"/>
    </source>
</evidence>
<dbReference type="STRING" id="4577.A0A1D6MVJ8"/>
<reference evidence="4" key="1">
    <citation type="submission" date="2015-12" db="EMBL/GenBank/DDBJ databases">
        <title>Update maize B73 reference genome by single molecule sequencing technologies.</title>
        <authorList>
            <consortium name="Maize Genome Sequencing Project"/>
            <person name="Ware D."/>
        </authorList>
    </citation>
    <scope>NUCLEOTIDE SEQUENCE [LARGE SCALE GENOMIC DNA]</scope>
    <source>
        <tissue evidence="4">Seedling</tissue>
    </source>
</reference>
<protein>
    <submittedName>
        <fullName evidence="4">Spermidine hydroxycinnamoyl transferase</fullName>
    </submittedName>
</protein>
<sequence length="401" mass="43468">MTKMEVVETAMVVTPSEEMRRQGLWLSNLDLQSPHIYTTVLNYYPAPAGRPEHGGGACDPERLKVALARALVPFYPLAGRLCLGEDGRRYVDCNGEGVRFFVARADVTGPELFKDYQPSPEVTETFVPDMPPEELPCMVALFQLTFLKCGGVVLSSSFHHAVVDGTSLFHFMQSWSRLARGLDAAEAVGPQAPFHDRTSLRARAPPLQQMGAPPAPAAHSLNFAATSCPRAFVARVYPFPHTLVHELTSRCCGSGATGVSSFFGNAALQAPALPRRVGDVIDGPPASVVGMIMDAVNSVDDTYVRAVVDYHELPKENLVLGAMEPPESDVAMVSWLGMPLYDADFGWGVPELVMPTTVSVFSGMVLVLPRGLDKESGIIVVVNLEPEYLPALKKLLYDVVL</sequence>
<dbReference type="SUPFAM" id="SSF52777">
    <property type="entry name" value="CoA-dependent acyltransferases"/>
    <property type="match status" value="1"/>
</dbReference>
<proteinExistence type="inferred from homology"/>
<evidence type="ECO:0000313" key="4">
    <source>
        <dbReference type="EMBL" id="ONM32834.1"/>
    </source>
</evidence>
<dbReference type="Gene3D" id="3.30.559.10">
    <property type="entry name" value="Chloramphenicol acetyltransferase-like domain"/>
    <property type="match status" value="2"/>
</dbReference>
<dbReference type="EMBL" id="CM007649">
    <property type="protein sequence ID" value="ONM32834.1"/>
    <property type="molecule type" value="Genomic_DNA"/>
</dbReference>
<dbReference type="GO" id="GO:0016747">
    <property type="term" value="F:acyltransferase activity, transferring groups other than amino-acyl groups"/>
    <property type="evidence" value="ECO:0007669"/>
    <property type="project" value="UniProtKB-ARBA"/>
</dbReference>
<gene>
    <name evidence="4" type="ORF">ZEAMMB73_Zm00001d041341</name>
</gene>
<dbReference type="PANTHER" id="PTHR31642:SF25">
    <property type="entry name" value="ANTHRANILATE N-BENZOYLTRANSFERASE PROTEIN 1"/>
    <property type="match status" value="1"/>
</dbReference>
<dbReference type="SMR" id="A0A1D6MVJ8"/>
<organism evidence="4">
    <name type="scientific">Zea mays</name>
    <name type="common">Maize</name>
    <dbReference type="NCBI Taxonomy" id="4577"/>
    <lineage>
        <taxon>Eukaryota</taxon>
        <taxon>Viridiplantae</taxon>
        <taxon>Streptophyta</taxon>
        <taxon>Embryophyta</taxon>
        <taxon>Tracheophyta</taxon>
        <taxon>Spermatophyta</taxon>
        <taxon>Magnoliopsida</taxon>
        <taxon>Liliopsida</taxon>
        <taxon>Poales</taxon>
        <taxon>Poaceae</taxon>
        <taxon>PACMAD clade</taxon>
        <taxon>Panicoideae</taxon>
        <taxon>Andropogonodae</taxon>
        <taxon>Andropogoneae</taxon>
        <taxon>Tripsacinae</taxon>
        <taxon>Zea</taxon>
    </lineage>
</organism>
<evidence type="ECO:0000256" key="1">
    <source>
        <dbReference type="ARBA" id="ARBA00009861"/>
    </source>
</evidence>
<dbReference type="PANTHER" id="PTHR31642">
    <property type="entry name" value="TRICHOTHECENE 3-O-ACETYLTRANSFERASE"/>
    <property type="match status" value="1"/>
</dbReference>
<keyword evidence="3" id="KW-0012">Acyltransferase</keyword>
<dbReference type="eggNOG" id="ENOG502QTJX">
    <property type="taxonomic scope" value="Eukaryota"/>
</dbReference>
<dbReference type="InterPro" id="IPR023213">
    <property type="entry name" value="CAT-like_dom_sf"/>
</dbReference>
<dbReference type="InterPro" id="IPR050317">
    <property type="entry name" value="Plant_Fungal_Acyltransferase"/>
</dbReference>
<dbReference type="InParanoid" id="A0A1D6MVJ8"/>
<keyword evidence="2 4" id="KW-0808">Transferase</keyword>
<dbReference type="PaxDb" id="4577-GRMZM2G129403_P01"/>
<accession>A0A1D6MVJ8</accession>
<comment type="similarity">
    <text evidence="1">Belongs to the plant acyltransferase family.</text>
</comment>
<dbReference type="Pfam" id="PF02458">
    <property type="entry name" value="Transferase"/>
    <property type="match status" value="2"/>
</dbReference>
<evidence type="ECO:0000256" key="2">
    <source>
        <dbReference type="ARBA" id="ARBA00022679"/>
    </source>
</evidence>